<dbReference type="RefSeq" id="WP_338601874.1">
    <property type="nucleotide sequence ID" value="NZ_AP028679.1"/>
</dbReference>
<dbReference type="KEGG" id="dmp:FAK_33430"/>
<dbReference type="AlphaFoldDB" id="A0AAU9F398"/>
<proteinExistence type="predicted"/>
<accession>A0AAU9F398</accession>
<dbReference type="Gene3D" id="3.30.200.20">
    <property type="entry name" value="Phosphorylase Kinase, domain 1"/>
    <property type="match status" value="1"/>
</dbReference>
<dbReference type="InterPro" id="IPR002575">
    <property type="entry name" value="Aminoglycoside_PTrfase"/>
</dbReference>
<dbReference type="InterPro" id="IPR011009">
    <property type="entry name" value="Kinase-like_dom_sf"/>
</dbReference>
<gene>
    <name evidence="2" type="ORF">FAK_33430</name>
</gene>
<organism evidence="2 3">
    <name type="scientific">Desulfoferula mesophila</name>
    <dbReference type="NCBI Taxonomy" id="3058419"/>
    <lineage>
        <taxon>Bacteria</taxon>
        <taxon>Pseudomonadati</taxon>
        <taxon>Thermodesulfobacteriota</taxon>
        <taxon>Desulfarculia</taxon>
        <taxon>Desulfarculales</taxon>
        <taxon>Desulfarculaceae</taxon>
        <taxon>Desulfoferula</taxon>
    </lineage>
</organism>
<dbReference type="EMBL" id="AP028679">
    <property type="protein sequence ID" value="BEQ16277.1"/>
    <property type="molecule type" value="Genomic_DNA"/>
</dbReference>
<keyword evidence="3" id="KW-1185">Reference proteome</keyword>
<sequence>MPERDLTAELAAWAQEAWPGERPANIEVEPLFADGSLRSFVRLRGGVRSLVAMANPVNQAENRSWEYLAHHLGRLGLPVARVLAADQASGRFLMEDLGQGSLMEAVAAAGKDQEVVAELYRPVLAMLARLLTPQAMGLNVELCYDGPELTPRVLREQEANYFLRELVLGAAGWQPEELPPELEDELEVLCRLAGEARPRALVHRDFQSRNVVYYRGRYGLVDFQGARLGPAQYDLASLLHDPYVQLPWSLRQRLLEEFLALAAAQGAFNQGEFQAGWAPVSASRLMQALGAFAFLTRKRNRPQFAPSAAPALASLGRVMQDPTMAGFVGLRQVVEQTPERLGPHSFDFLGELH</sequence>
<evidence type="ECO:0000313" key="3">
    <source>
        <dbReference type="Proteomes" id="UP001366166"/>
    </source>
</evidence>
<evidence type="ECO:0000259" key="1">
    <source>
        <dbReference type="Pfam" id="PF01636"/>
    </source>
</evidence>
<protein>
    <recommendedName>
        <fullName evidence="1">Aminoglycoside phosphotransferase domain-containing protein</fullName>
    </recommendedName>
</protein>
<dbReference type="Pfam" id="PF01636">
    <property type="entry name" value="APH"/>
    <property type="match status" value="1"/>
</dbReference>
<name>A0AAU9F398_9BACT</name>
<reference evidence="3" key="1">
    <citation type="journal article" date="2023" name="Arch. Microbiol.">
        <title>Desulfoferula mesophilus gen. nov. sp. nov., a mesophilic sulfate-reducing bacterium isolated from a brackish lake sediment.</title>
        <authorList>
            <person name="Watanabe T."/>
            <person name="Yabe T."/>
            <person name="Tsuji J.M."/>
            <person name="Fukui M."/>
        </authorList>
    </citation>
    <scope>NUCLEOTIDE SEQUENCE [LARGE SCALE GENOMIC DNA]</scope>
    <source>
        <strain evidence="3">12FAK</strain>
    </source>
</reference>
<dbReference type="Proteomes" id="UP001366166">
    <property type="component" value="Chromosome"/>
</dbReference>
<feature type="domain" description="Aminoglycoside phosphotransferase" evidence="1">
    <location>
        <begin position="38"/>
        <end position="254"/>
    </location>
</feature>
<evidence type="ECO:0000313" key="2">
    <source>
        <dbReference type="EMBL" id="BEQ16277.1"/>
    </source>
</evidence>
<dbReference type="SUPFAM" id="SSF56112">
    <property type="entry name" value="Protein kinase-like (PK-like)"/>
    <property type="match status" value="1"/>
</dbReference>
<dbReference type="Gene3D" id="3.90.1200.10">
    <property type="match status" value="1"/>
</dbReference>